<dbReference type="CDD" id="cd00693">
    <property type="entry name" value="secretory_peroxidase"/>
    <property type="match status" value="2"/>
</dbReference>
<feature type="binding site" evidence="16">
    <location>
        <position position="273"/>
    </location>
    <ligand>
        <name>Ca(2+)</name>
        <dbReference type="ChEBI" id="CHEBI:29108"/>
        <label>2</label>
    </ligand>
</feature>
<dbReference type="GO" id="GO:0020037">
    <property type="term" value="F:heme binding"/>
    <property type="evidence" value="ECO:0007669"/>
    <property type="project" value="InterPro"/>
</dbReference>
<feature type="domain" description="Plant heme peroxidase family profile" evidence="20">
    <location>
        <begin position="355"/>
        <end position="622"/>
    </location>
</feature>
<dbReference type="STRING" id="3469.A0A4Y7LB95"/>
<evidence type="ECO:0000256" key="15">
    <source>
        <dbReference type="PIRSR" id="PIRSR600823-2"/>
    </source>
</evidence>
<dbReference type="Proteomes" id="UP000316621">
    <property type="component" value="Chromosome 11"/>
</dbReference>
<feature type="binding site" evidence="16">
    <location>
        <position position="111"/>
    </location>
    <ligand>
        <name>Ca(2+)</name>
        <dbReference type="ChEBI" id="CHEBI:29108"/>
        <label>1</label>
    </ligand>
</feature>
<feature type="binding site" evidence="15">
    <location>
        <position position="198"/>
    </location>
    <ligand>
        <name>substrate</name>
    </ligand>
</feature>
<feature type="binding site" evidence="16">
    <location>
        <position position="275"/>
    </location>
    <ligand>
        <name>Ca(2+)</name>
        <dbReference type="ChEBI" id="CHEBI:29108"/>
        <label>2</label>
    </ligand>
</feature>
<gene>
    <name evidence="21" type="ORF">C5167_045310</name>
</gene>
<feature type="binding site" description="axial binding residue" evidence="16">
    <location>
        <position position="228"/>
    </location>
    <ligand>
        <name>heme b</name>
        <dbReference type="ChEBI" id="CHEBI:60344"/>
    </ligand>
    <ligandPart>
        <name>Fe</name>
        <dbReference type="ChEBI" id="CHEBI:18248"/>
    </ligandPart>
</feature>
<feature type="signal peptide" evidence="19">
    <location>
        <begin position="1"/>
        <end position="33"/>
    </location>
</feature>
<evidence type="ECO:0000256" key="6">
    <source>
        <dbReference type="ARBA" id="ARBA00022617"/>
    </source>
</evidence>
<keyword evidence="8 19" id="KW-0732">Signal</keyword>
<evidence type="ECO:0000256" key="13">
    <source>
        <dbReference type="ARBA" id="ARBA00023180"/>
    </source>
</evidence>
<comment type="subcellular location">
    <subcellularLocation>
        <location evidence="2">Secreted</location>
    </subcellularLocation>
</comment>
<keyword evidence="7 16" id="KW-0479">Metal-binding</keyword>
<dbReference type="InterPro" id="IPR010255">
    <property type="entry name" value="Haem_peroxidase_sf"/>
</dbReference>
<dbReference type="PRINTS" id="PR00461">
    <property type="entry name" value="PLPEROXIDASE"/>
</dbReference>
<organism evidence="21 22">
    <name type="scientific">Papaver somniferum</name>
    <name type="common">Opium poppy</name>
    <dbReference type="NCBI Taxonomy" id="3469"/>
    <lineage>
        <taxon>Eukaryota</taxon>
        <taxon>Viridiplantae</taxon>
        <taxon>Streptophyta</taxon>
        <taxon>Embryophyta</taxon>
        <taxon>Tracheophyta</taxon>
        <taxon>Spermatophyta</taxon>
        <taxon>Magnoliopsida</taxon>
        <taxon>Ranunculales</taxon>
        <taxon>Papaveraceae</taxon>
        <taxon>Papaveroideae</taxon>
        <taxon>Papaver</taxon>
    </lineage>
</organism>
<accession>A0A4Y7LB95</accession>
<dbReference type="PROSITE" id="PS50873">
    <property type="entry name" value="PEROXIDASE_4"/>
    <property type="match status" value="2"/>
</dbReference>
<protein>
    <recommendedName>
        <fullName evidence="4">peroxidase</fullName>
        <ecNumber evidence="4">1.11.1.7</ecNumber>
    </recommendedName>
</protein>
<name>A0A4Y7LB95_PAPSO</name>
<dbReference type="PROSITE" id="PS00436">
    <property type="entry name" value="PEROXIDASE_2"/>
    <property type="match status" value="2"/>
</dbReference>
<dbReference type="InterPro" id="IPR002016">
    <property type="entry name" value="Haem_peroxidase"/>
</dbReference>
<feature type="binding site" evidence="16">
    <location>
        <position position="109"/>
    </location>
    <ligand>
        <name>Ca(2+)</name>
        <dbReference type="ChEBI" id="CHEBI:29108"/>
        <label>1</label>
    </ligand>
</feature>
<dbReference type="InterPro" id="IPR000823">
    <property type="entry name" value="Peroxidase_pln"/>
</dbReference>
<evidence type="ECO:0000256" key="11">
    <source>
        <dbReference type="ARBA" id="ARBA00023004"/>
    </source>
</evidence>
<evidence type="ECO:0000256" key="7">
    <source>
        <dbReference type="ARBA" id="ARBA00022723"/>
    </source>
</evidence>
<feature type="domain" description="Plant heme peroxidase family profile" evidence="20">
    <location>
        <begin position="34"/>
        <end position="364"/>
    </location>
</feature>
<dbReference type="GO" id="GO:0042744">
    <property type="term" value="P:hydrogen peroxide catabolic process"/>
    <property type="evidence" value="ECO:0007669"/>
    <property type="project" value="InterPro"/>
</dbReference>
<dbReference type="GO" id="GO:0006979">
    <property type="term" value="P:response to oxidative stress"/>
    <property type="evidence" value="ECO:0007669"/>
    <property type="project" value="InterPro"/>
</dbReference>
<evidence type="ECO:0000256" key="14">
    <source>
        <dbReference type="PIRSR" id="PIRSR600823-1"/>
    </source>
</evidence>
<dbReference type="Gene3D" id="1.10.420.10">
    <property type="entry name" value="Peroxidase, domain 2"/>
    <property type="match status" value="2"/>
</dbReference>
<dbReference type="PANTHER" id="PTHR31388">
    <property type="entry name" value="PEROXIDASE 72-RELATED"/>
    <property type="match status" value="1"/>
</dbReference>
<dbReference type="FunFam" id="1.10.420.10:FF:000006">
    <property type="entry name" value="Peroxidase"/>
    <property type="match status" value="1"/>
</dbReference>
<evidence type="ECO:0000256" key="19">
    <source>
        <dbReference type="SAM" id="SignalP"/>
    </source>
</evidence>
<feature type="binding site" evidence="16">
    <location>
        <position position="76"/>
    </location>
    <ligand>
        <name>Ca(2+)</name>
        <dbReference type="ChEBI" id="CHEBI:29108"/>
        <label>1</label>
    </ligand>
</feature>
<keyword evidence="5" id="KW-0575">Peroxidase</keyword>
<dbReference type="AlphaFoldDB" id="A0A4Y7LB95"/>
<dbReference type="InterPro" id="IPR033905">
    <property type="entry name" value="Secretory_peroxidase"/>
</dbReference>
<comment type="similarity">
    <text evidence="3">Belongs to the peroxidase family. Ascorbate peroxidase subfamily.</text>
</comment>
<feature type="binding site" evidence="16">
    <location>
        <position position="107"/>
    </location>
    <ligand>
        <name>Ca(2+)</name>
        <dbReference type="ChEBI" id="CHEBI:29108"/>
        <label>1</label>
    </ligand>
</feature>
<dbReference type="SUPFAM" id="SSF48113">
    <property type="entry name" value="Heme-dependent peroxidases"/>
    <property type="match status" value="2"/>
</dbReference>
<keyword evidence="12 18" id="KW-1015">Disulfide bond</keyword>
<evidence type="ECO:0000256" key="16">
    <source>
        <dbReference type="PIRSR" id="PIRSR600823-3"/>
    </source>
</evidence>
<dbReference type="PRINTS" id="PR00458">
    <property type="entry name" value="PEROXIDASE"/>
</dbReference>
<evidence type="ECO:0000259" key="20">
    <source>
        <dbReference type="PROSITE" id="PS50873"/>
    </source>
</evidence>
<evidence type="ECO:0000256" key="17">
    <source>
        <dbReference type="PIRSR" id="PIRSR600823-4"/>
    </source>
</evidence>
<reference evidence="21 22" key="1">
    <citation type="journal article" date="2018" name="Science">
        <title>The opium poppy genome and morphinan production.</title>
        <authorList>
            <person name="Guo L."/>
            <person name="Winzer T."/>
            <person name="Yang X."/>
            <person name="Li Y."/>
            <person name="Ning Z."/>
            <person name="He Z."/>
            <person name="Teodor R."/>
            <person name="Lu Y."/>
            <person name="Bowser T.A."/>
            <person name="Graham I.A."/>
            <person name="Ye K."/>
        </authorList>
    </citation>
    <scope>NUCLEOTIDE SEQUENCE [LARGE SCALE GENOMIC DNA]</scope>
    <source>
        <strain evidence="22">cv. HN1</strain>
        <tissue evidence="21">Leaves</tissue>
    </source>
</reference>
<dbReference type="PANTHER" id="PTHR31388:SF247">
    <property type="entry name" value="PEROXIDASE"/>
    <property type="match status" value="1"/>
</dbReference>
<feature type="disulfide bond" evidence="18">
    <location>
        <begin position="77"/>
        <end position="108"/>
    </location>
</feature>
<sequence length="622" mass="66786">MAYSSSSSSWPFFFFLLVSSLCMFGMNISTTTAQLSPSFYSSSCPNVLFTIQNAVLTAISNEPRMGASLLRLHFHDCFLVSSSMCMFPSCTEFRNTQQKLRFFARMGCDASILLDDTSSFTGEKTAFPNANSVRGYDIIDTIKAQVEALCPKIVSCADILAVAARDSVAALGGRPWIVQLGRRDAKTASKNDANTNLPPATLSLSGLITSFSNKGFTTKEMVILSGSHSIGQARCTTFRSRIHNETNIDAPFATLRKTSCPTSGNDNNLAPLDATPLLFDNTYYKNLVSKKGLLHSDQELFNGGSTDAQVTAYSNDNPTFLTDFAVAMVKMGNLSPLTVSSLCMFGMNISITSAQLSSTFYATSCPNLLPTIQAAVVNAVSNEARMGASLLRLHFHDCFGCDASILLDDTSSFTGEKTAGPNANSVRGFNVIDTIKTQVEAICPKTVSCADILAVAARDSVAALGGRPWVVQLGRRDAKTASMSDANTNLPDATLGSHSIGQVRCTTFRSRIHNETNIDAPFATSLKTSCPTSGNDNNLSPLDATPIIFDNTNYKNLVSKKGLLHSDQELFNSGSTDAQVTTYSNDNPTFLTDFAVAVVKMGNLSPLTGSNGEIRTNCRKLN</sequence>
<evidence type="ECO:0000256" key="8">
    <source>
        <dbReference type="ARBA" id="ARBA00022729"/>
    </source>
</evidence>
<dbReference type="GO" id="GO:0005576">
    <property type="term" value="C:extracellular region"/>
    <property type="evidence" value="ECO:0007669"/>
    <property type="project" value="UniProtKB-SubCell"/>
</dbReference>
<keyword evidence="22" id="KW-1185">Reference proteome</keyword>
<dbReference type="FunFam" id="1.10.520.10:FF:000009">
    <property type="entry name" value="Peroxidase"/>
    <property type="match status" value="1"/>
</dbReference>
<proteinExistence type="inferred from homology"/>
<dbReference type="GO" id="GO:0140825">
    <property type="term" value="F:lactoperoxidase activity"/>
    <property type="evidence" value="ECO:0007669"/>
    <property type="project" value="UniProtKB-EC"/>
</dbReference>
<comment type="cofactor">
    <cofactor evidence="16">
        <name>Ca(2+)</name>
        <dbReference type="ChEBI" id="CHEBI:29108"/>
    </cofactor>
    <text evidence="16">Binds 2 calcium ions per subunit.</text>
</comment>
<evidence type="ECO:0000256" key="12">
    <source>
        <dbReference type="ARBA" id="ARBA00023157"/>
    </source>
</evidence>
<evidence type="ECO:0000313" key="21">
    <source>
        <dbReference type="EMBL" id="RZC82516.1"/>
    </source>
</evidence>
<keyword evidence="10" id="KW-0560">Oxidoreductase</keyword>
<dbReference type="EC" id="1.11.1.7" evidence="4"/>
<evidence type="ECO:0000313" key="22">
    <source>
        <dbReference type="Proteomes" id="UP000316621"/>
    </source>
</evidence>
<keyword evidence="6" id="KW-0349">Heme</keyword>
<feature type="active site" description="Proton acceptor" evidence="14">
    <location>
        <position position="75"/>
    </location>
</feature>
<comment type="cofactor">
    <cofactor evidence="16">
        <name>heme b</name>
        <dbReference type="ChEBI" id="CHEBI:60344"/>
    </cofactor>
    <text evidence="16">Binds 1 heme b (iron(II)-protoporphyrin IX) group per subunit.</text>
</comment>
<dbReference type="FunFam" id="1.10.420.10:FF:000001">
    <property type="entry name" value="Peroxidase"/>
    <property type="match status" value="1"/>
</dbReference>
<comment type="catalytic activity">
    <reaction evidence="1">
        <text>2 a phenolic donor + H2O2 = 2 a phenolic radical donor + 2 H2O</text>
        <dbReference type="Rhea" id="RHEA:56136"/>
        <dbReference type="ChEBI" id="CHEBI:15377"/>
        <dbReference type="ChEBI" id="CHEBI:16240"/>
        <dbReference type="ChEBI" id="CHEBI:139520"/>
        <dbReference type="ChEBI" id="CHEBI:139521"/>
        <dbReference type="EC" id="1.11.1.7"/>
    </reaction>
</comment>
<evidence type="ECO:0000256" key="1">
    <source>
        <dbReference type="ARBA" id="ARBA00000189"/>
    </source>
</evidence>
<dbReference type="OMA" id="FARMGCD"/>
<dbReference type="EMBL" id="CM010725">
    <property type="protein sequence ID" value="RZC82516.1"/>
    <property type="molecule type" value="Genomic_DNA"/>
</dbReference>
<feature type="site" description="Transition state stabilizer" evidence="17">
    <location>
        <position position="71"/>
    </location>
</feature>
<dbReference type="PROSITE" id="PS00435">
    <property type="entry name" value="PEROXIDASE_1"/>
    <property type="match status" value="1"/>
</dbReference>
<feature type="disulfide bond" evidence="18">
    <location>
        <begin position="235"/>
        <end position="260"/>
    </location>
</feature>
<dbReference type="Pfam" id="PF00141">
    <property type="entry name" value="peroxidase"/>
    <property type="match status" value="3"/>
</dbReference>
<evidence type="ECO:0000256" key="18">
    <source>
        <dbReference type="PIRSR" id="PIRSR600823-5"/>
    </source>
</evidence>
<feature type="binding site" evidence="16">
    <location>
        <position position="123"/>
    </location>
    <ligand>
        <name>Ca(2+)</name>
        <dbReference type="ChEBI" id="CHEBI:29108"/>
        <label>1</label>
    </ligand>
</feature>
<evidence type="ECO:0000256" key="4">
    <source>
        <dbReference type="ARBA" id="ARBA00012313"/>
    </source>
</evidence>
<dbReference type="Gramene" id="RZC82516">
    <property type="protein sequence ID" value="RZC82516"/>
    <property type="gene ID" value="C5167_045310"/>
</dbReference>
<dbReference type="GO" id="GO:0046872">
    <property type="term" value="F:metal ion binding"/>
    <property type="evidence" value="ECO:0007669"/>
    <property type="project" value="UniProtKB-KW"/>
</dbReference>
<dbReference type="Gene3D" id="1.10.520.10">
    <property type="match status" value="2"/>
</dbReference>
<dbReference type="InterPro" id="IPR019793">
    <property type="entry name" value="Peroxidases_heam-ligand_BS"/>
</dbReference>
<evidence type="ECO:0000256" key="5">
    <source>
        <dbReference type="ARBA" id="ARBA00022559"/>
    </source>
</evidence>
<feature type="disulfide bond" evidence="18">
    <location>
        <begin position="44"/>
        <end position="150"/>
    </location>
</feature>
<feature type="binding site" evidence="16">
    <location>
        <position position="280"/>
    </location>
    <ligand>
        <name>Ca(2+)</name>
        <dbReference type="ChEBI" id="CHEBI:29108"/>
        <label>2</label>
    </ligand>
</feature>
<keyword evidence="9 16" id="KW-0106">Calcium</keyword>
<keyword evidence="11 16" id="KW-0408">Iron</keyword>
<feature type="chain" id="PRO_5021305426" description="peroxidase" evidence="19">
    <location>
        <begin position="34"/>
        <end position="622"/>
    </location>
</feature>
<evidence type="ECO:0000256" key="2">
    <source>
        <dbReference type="ARBA" id="ARBA00004613"/>
    </source>
</evidence>
<dbReference type="InterPro" id="IPR019794">
    <property type="entry name" value="Peroxidases_AS"/>
</dbReference>
<evidence type="ECO:0000256" key="9">
    <source>
        <dbReference type="ARBA" id="ARBA00022837"/>
    </source>
</evidence>
<keyword evidence="13" id="KW-0325">Glycoprotein</keyword>
<evidence type="ECO:0000256" key="3">
    <source>
        <dbReference type="ARBA" id="ARBA00006873"/>
    </source>
</evidence>
<evidence type="ECO:0000256" key="10">
    <source>
        <dbReference type="ARBA" id="ARBA00023002"/>
    </source>
</evidence>